<evidence type="ECO:0000256" key="1">
    <source>
        <dbReference type="ARBA" id="ARBA00004651"/>
    </source>
</evidence>
<feature type="transmembrane region" description="Helical" evidence="9">
    <location>
        <begin position="12"/>
        <end position="33"/>
    </location>
</feature>
<dbReference type="WBParaSite" id="ALUE_0001516701-mRNA-1">
    <property type="protein sequence ID" value="ALUE_0001516701-mRNA-1"/>
    <property type="gene ID" value="ALUE_0001516701"/>
</dbReference>
<dbReference type="SMART" id="SM01381">
    <property type="entry name" value="7TM_GPCR_Srsx"/>
    <property type="match status" value="1"/>
</dbReference>
<accession>A0A0M3IBN9</accession>
<dbReference type="AlphaFoldDB" id="A0A0M3IBN9"/>
<dbReference type="InterPro" id="IPR017452">
    <property type="entry name" value="GPCR_Rhodpsn_7TM"/>
</dbReference>
<dbReference type="InterPro" id="IPR019424">
    <property type="entry name" value="7TM_GPCR_Srsx"/>
</dbReference>
<name>A0A0M3IBN9_ASCLU</name>
<keyword evidence="6 9" id="KW-0472">Membrane</keyword>
<feature type="domain" description="G-protein coupled receptors family 1 profile" evidence="10">
    <location>
        <begin position="24"/>
        <end position="327"/>
    </location>
</feature>
<evidence type="ECO:0000313" key="12">
    <source>
        <dbReference type="WBParaSite" id="ALUE_0001516701-mRNA-1"/>
    </source>
</evidence>
<evidence type="ECO:0000256" key="4">
    <source>
        <dbReference type="ARBA" id="ARBA00022989"/>
    </source>
</evidence>
<evidence type="ECO:0000256" key="9">
    <source>
        <dbReference type="SAM" id="Phobius"/>
    </source>
</evidence>
<dbReference type="PANTHER" id="PTHR24249:SF372">
    <property type="entry name" value="G-PROTEIN COUPLED RECEPTORS FAMILY 1 PROFILE DOMAIN-CONTAINING PROTEIN"/>
    <property type="match status" value="1"/>
</dbReference>
<dbReference type="Pfam" id="PF10320">
    <property type="entry name" value="7TM_GPCR_Srsx"/>
    <property type="match status" value="2"/>
</dbReference>
<evidence type="ECO:0000256" key="2">
    <source>
        <dbReference type="ARBA" id="ARBA00022475"/>
    </source>
</evidence>
<feature type="transmembrane region" description="Helical" evidence="9">
    <location>
        <begin position="231"/>
        <end position="256"/>
    </location>
</feature>
<keyword evidence="5" id="KW-0297">G-protein coupled receptor</keyword>
<feature type="transmembrane region" description="Helical" evidence="9">
    <location>
        <begin position="86"/>
        <end position="119"/>
    </location>
</feature>
<dbReference type="PROSITE" id="PS50262">
    <property type="entry name" value="G_PROTEIN_RECEP_F1_2"/>
    <property type="match status" value="1"/>
</dbReference>
<feature type="transmembrane region" description="Helical" evidence="9">
    <location>
        <begin position="308"/>
        <end position="329"/>
    </location>
</feature>
<feature type="transmembrane region" description="Helical" evidence="9">
    <location>
        <begin position="131"/>
        <end position="150"/>
    </location>
</feature>
<evidence type="ECO:0000256" key="8">
    <source>
        <dbReference type="ARBA" id="ARBA00023224"/>
    </source>
</evidence>
<keyword evidence="2" id="KW-1003">Cell membrane</keyword>
<evidence type="ECO:0000256" key="6">
    <source>
        <dbReference type="ARBA" id="ARBA00023136"/>
    </source>
</evidence>
<dbReference type="CDD" id="cd00637">
    <property type="entry name" value="7tm_classA_rhodopsin-like"/>
    <property type="match status" value="1"/>
</dbReference>
<dbReference type="Proteomes" id="UP000036681">
    <property type="component" value="Unplaced"/>
</dbReference>
<dbReference type="GO" id="GO:0005886">
    <property type="term" value="C:plasma membrane"/>
    <property type="evidence" value="ECO:0007669"/>
    <property type="project" value="UniProtKB-SubCell"/>
</dbReference>
<reference evidence="12" key="1">
    <citation type="submission" date="2017-02" db="UniProtKB">
        <authorList>
            <consortium name="WormBaseParasite"/>
        </authorList>
    </citation>
    <scope>IDENTIFICATION</scope>
</reference>
<evidence type="ECO:0000256" key="3">
    <source>
        <dbReference type="ARBA" id="ARBA00022692"/>
    </source>
</evidence>
<keyword evidence="7" id="KW-0675">Receptor</keyword>
<dbReference type="PRINTS" id="PR00237">
    <property type="entry name" value="GPCRRHODOPSN"/>
</dbReference>
<comment type="subcellular location">
    <subcellularLocation>
        <location evidence="1">Cell membrane</location>
        <topology evidence="1">Multi-pass membrane protein</topology>
    </subcellularLocation>
</comment>
<protein>
    <submittedName>
        <fullName evidence="12">G_PROTEIN_RECEP_F1_2 domain-containing protein</fullName>
    </submittedName>
</protein>
<keyword evidence="3 9" id="KW-0812">Transmembrane</keyword>
<sequence>MFLTTAHMMLQFVGILLIVTSITGNLAVLVVLLRYKSLHKSSSNVLITQLSFAGLILGIGLFIRGIQNAFDLAKNVEGYSRGACMLYGATTILAMALLQITLVMITLDRLTVLVFPLFYHRHVRGIFKECVHLSIARFLITLLVSLASFGGQFTGLAVNTDVSLCSPGSLFFLPPSNWRAFMPPVIFENTISNSNIPLFYCQSTTYLLHLLLNHLKNLFMAARNRTDDWKFVGWMIEADVVGGILVMNLATMIVYCHKTKLKCQRKENSIVLLQTSILLSYIVCWCVPTMVYLIGVILNIQAVTFGSITMALLIGSAIFVSLNPFLFLWKNAEFRTFFFRFYRLRRIISKTPTFVQVQPSIAARSTIAIQLSTPLSKP</sequence>
<keyword evidence="11" id="KW-1185">Reference proteome</keyword>
<dbReference type="GO" id="GO:0004930">
    <property type="term" value="F:G protein-coupled receptor activity"/>
    <property type="evidence" value="ECO:0007669"/>
    <property type="project" value="UniProtKB-KW"/>
</dbReference>
<evidence type="ECO:0000259" key="10">
    <source>
        <dbReference type="PROSITE" id="PS50262"/>
    </source>
</evidence>
<feature type="transmembrane region" description="Helical" evidence="9">
    <location>
        <begin position="277"/>
        <end position="302"/>
    </location>
</feature>
<keyword evidence="8" id="KW-0807">Transducer</keyword>
<evidence type="ECO:0000256" key="5">
    <source>
        <dbReference type="ARBA" id="ARBA00023040"/>
    </source>
</evidence>
<dbReference type="Gene3D" id="1.20.1070.10">
    <property type="entry name" value="Rhodopsin 7-helix transmembrane proteins"/>
    <property type="match status" value="1"/>
</dbReference>
<keyword evidence="4 9" id="KW-1133">Transmembrane helix</keyword>
<proteinExistence type="predicted"/>
<dbReference type="InterPro" id="IPR000276">
    <property type="entry name" value="GPCR_Rhodpsn"/>
</dbReference>
<dbReference type="InterPro" id="IPR050569">
    <property type="entry name" value="TAAR"/>
</dbReference>
<evidence type="ECO:0000256" key="7">
    <source>
        <dbReference type="ARBA" id="ARBA00023170"/>
    </source>
</evidence>
<evidence type="ECO:0000313" key="11">
    <source>
        <dbReference type="Proteomes" id="UP000036681"/>
    </source>
</evidence>
<dbReference type="PANTHER" id="PTHR24249">
    <property type="entry name" value="HISTAMINE RECEPTOR-RELATED G-PROTEIN COUPLED RECEPTOR"/>
    <property type="match status" value="1"/>
</dbReference>
<organism evidence="11 12">
    <name type="scientific">Ascaris lumbricoides</name>
    <name type="common">Giant roundworm</name>
    <dbReference type="NCBI Taxonomy" id="6252"/>
    <lineage>
        <taxon>Eukaryota</taxon>
        <taxon>Metazoa</taxon>
        <taxon>Ecdysozoa</taxon>
        <taxon>Nematoda</taxon>
        <taxon>Chromadorea</taxon>
        <taxon>Rhabditida</taxon>
        <taxon>Spirurina</taxon>
        <taxon>Ascaridomorpha</taxon>
        <taxon>Ascaridoidea</taxon>
        <taxon>Ascarididae</taxon>
        <taxon>Ascaris</taxon>
    </lineage>
</organism>
<feature type="transmembrane region" description="Helical" evidence="9">
    <location>
        <begin position="45"/>
        <end position="66"/>
    </location>
</feature>
<dbReference type="SUPFAM" id="SSF81321">
    <property type="entry name" value="Family A G protein-coupled receptor-like"/>
    <property type="match status" value="1"/>
</dbReference>